<keyword evidence="1" id="KW-0472">Membrane</keyword>
<organism evidence="2 3">
    <name type="scientific">Haloarcula pellucida</name>
    <dbReference type="NCBI Taxonomy" id="1427151"/>
    <lineage>
        <taxon>Archaea</taxon>
        <taxon>Methanobacteriati</taxon>
        <taxon>Methanobacteriota</taxon>
        <taxon>Stenosarchaea group</taxon>
        <taxon>Halobacteria</taxon>
        <taxon>Halobacteriales</taxon>
        <taxon>Haloarculaceae</taxon>
        <taxon>Haloarcula</taxon>
    </lineage>
</organism>
<dbReference type="AlphaFoldDB" id="A0A830GIW3"/>
<keyword evidence="3" id="KW-1185">Reference proteome</keyword>
<keyword evidence="1" id="KW-1133">Transmembrane helix</keyword>
<evidence type="ECO:0000313" key="2">
    <source>
        <dbReference type="EMBL" id="GGN90821.1"/>
    </source>
</evidence>
<evidence type="ECO:0000313" key="3">
    <source>
        <dbReference type="Proteomes" id="UP000605784"/>
    </source>
</evidence>
<reference evidence="2" key="2">
    <citation type="submission" date="2020-09" db="EMBL/GenBank/DDBJ databases">
        <authorList>
            <person name="Sun Q."/>
            <person name="Ohkuma M."/>
        </authorList>
    </citation>
    <scope>NUCLEOTIDE SEQUENCE</scope>
    <source>
        <strain evidence="2">JCM 17820</strain>
    </source>
</reference>
<protein>
    <submittedName>
        <fullName evidence="2">Uncharacterized protein</fullName>
    </submittedName>
</protein>
<dbReference type="Proteomes" id="UP000605784">
    <property type="component" value="Unassembled WGS sequence"/>
</dbReference>
<sequence length="208" mass="22738">MIGTVFRVCKLAVVVGLVSAASTALLRPALYPPQFQRALALVPTDSAFVWLGLGTVAGLFAGTVAVLQAPTRRPAFDVSDPETAAASDEGVMQRDLDERIERLRTEGTRGDLDPALLLEDVREAAVPLVADAYQERPERARARIESGEWTDDAYAAAVLSPDPEFRPSLLTRVWEWFLGDRAAARRIGRVERALLALAERDRQREGDG</sequence>
<proteinExistence type="predicted"/>
<name>A0A830GIW3_9EURY</name>
<feature type="transmembrane region" description="Helical" evidence="1">
    <location>
        <begin position="47"/>
        <end position="67"/>
    </location>
</feature>
<evidence type="ECO:0000256" key="1">
    <source>
        <dbReference type="SAM" id="Phobius"/>
    </source>
</evidence>
<gene>
    <name evidence="2" type="ORF">GCM10009030_13160</name>
</gene>
<dbReference type="RefSeq" id="WP_188995735.1">
    <property type="nucleotide sequence ID" value="NZ_BMOU01000002.1"/>
</dbReference>
<reference evidence="2" key="1">
    <citation type="journal article" date="2014" name="Int. J. Syst. Evol. Microbiol.">
        <title>Complete genome sequence of Corynebacterium casei LMG S-19264T (=DSM 44701T), isolated from a smear-ripened cheese.</title>
        <authorList>
            <consortium name="US DOE Joint Genome Institute (JGI-PGF)"/>
            <person name="Walter F."/>
            <person name="Albersmeier A."/>
            <person name="Kalinowski J."/>
            <person name="Ruckert C."/>
        </authorList>
    </citation>
    <scope>NUCLEOTIDE SEQUENCE</scope>
    <source>
        <strain evidence="2">JCM 17820</strain>
    </source>
</reference>
<keyword evidence="1" id="KW-0812">Transmembrane</keyword>
<dbReference type="Pfam" id="PF23933">
    <property type="entry name" value="DUF7269"/>
    <property type="match status" value="1"/>
</dbReference>
<accession>A0A830GIW3</accession>
<dbReference type="EMBL" id="BMOU01000002">
    <property type="protein sequence ID" value="GGN90821.1"/>
    <property type="molecule type" value="Genomic_DNA"/>
</dbReference>
<dbReference type="InterPro" id="IPR055693">
    <property type="entry name" value="DUF7269"/>
</dbReference>
<comment type="caution">
    <text evidence="2">The sequence shown here is derived from an EMBL/GenBank/DDBJ whole genome shotgun (WGS) entry which is preliminary data.</text>
</comment>